<dbReference type="PANTHER" id="PTHR45947:SF3">
    <property type="entry name" value="SULFOQUINOVOSYL TRANSFERASE SQD2"/>
    <property type="match status" value="1"/>
</dbReference>
<feature type="domain" description="Glycosyl transferase family 1" evidence="1">
    <location>
        <begin position="189"/>
        <end position="344"/>
    </location>
</feature>
<dbReference type="Pfam" id="PF13477">
    <property type="entry name" value="Glyco_trans_4_2"/>
    <property type="match status" value="1"/>
</dbReference>
<proteinExistence type="predicted"/>
<evidence type="ECO:0000259" key="1">
    <source>
        <dbReference type="Pfam" id="PF00534"/>
    </source>
</evidence>
<reference evidence="3 4" key="1">
    <citation type="submission" date="2023-07" db="EMBL/GenBank/DDBJ databases">
        <title>Functional and genomic diversity of the sorghum phyllosphere microbiome.</title>
        <authorList>
            <person name="Shade A."/>
        </authorList>
    </citation>
    <scope>NUCLEOTIDE SEQUENCE [LARGE SCALE GENOMIC DNA]</scope>
    <source>
        <strain evidence="3 4">SORGH_AS_0892</strain>
    </source>
</reference>
<dbReference type="Pfam" id="PF00534">
    <property type="entry name" value="Glycos_transf_1"/>
    <property type="match status" value="1"/>
</dbReference>
<dbReference type="InterPro" id="IPR050194">
    <property type="entry name" value="Glycosyltransferase_grp1"/>
</dbReference>
<dbReference type="InterPro" id="IPR001296">
    <property type="entry name" value="Glyco_trans_1"/>
</dbReference>
<comment type="caution">
    <text evidence="3">The sequence shown here is derived from an EMBL/GenBank/DDBJ whole genome shotgun (WGS) entry which is preliminary data.</text>
</comment>
<dbReference type="PANTHER" id="PTHR45947">
    <property type="entry name" value="SULFOQUINOVOSYL TRANSFERASE SQD2"/>
    <property type="match status" value="1"/>
</dbReference>
<dbReference type="Proteomes" id="UP001244640">
    <property type="component" value="Unassembled WGS sequence"/>
</dbReference>
<accession>A0ABU0U1M9</accession>
<protein>
    <submittedName>
        <fullName evidence="3">Glycosyltransferase involved in cell wall biosynthesis</fullName>
    </submittedName>
</protein>
<keyword evidence="4" id="KW-1185">Reference proteome</keyword>
<feature type="domain" description="Glycosyltransferase subfamily 4-like N-terminal" evidence="2">
    <location>
        <begin position="8"/>
        <end position="144"/>
    </location>
</feature>
<gene>
    <name evidence="3" type="ORF">QE382_000137</name>
</gene>
<dbReference type="InterPro" id="IPR028098">
    <property type="entry name" value="Glyco_trans_4-like_N"/>
</dbReference>
<evidence type="ECO:0000259" key="2">
    <source>
        <dbReference type="Pfam" id="PF13477"/>
    </source>
</evidence>
<dbReference type="EMBL" id="JAUTBA010000001">
    <property type="protein sequence ID" value="MDQ1148153.1"/>
    <property type="molecule type" value="Genomic_DNA"/>
</dbReference>
<dbReference type="SUPFAM" id="SSF53756">
    <property type="entry name" value="UDP-Glycosyltransferase/glycogen phosphorylase"/>
    <property type="match status" value="1"/>
</dbReference>
<dbReference type="Gene3D" id="3.40.50.2000">
    <property type="entry name" value="Glycogen Phosphorylase B"/>
    <property type="match status" value="2"/>
</dbReference>
<dbReference type="RefSeq" id="WP_307184282.1">
    <property type="nucleotide sequence ID" value="NZ_JAUTBA010000001.1"/>
</dbReference>
<sequence length="367" mass="41439">MSKKVLHVLSVSFSIKYFIGNQFKYFKTKGVEFHVACSYSDELMQLSEEYGFKPFPIPVKRAIDPLQDIKSIYRLATYIKKEKFDIVITHSPKGGLIGGIASFFAGTPKRIYFRHGLVFETLTGIKQQLLILVEKLNSATSHYVVNVSPSIKRKSEKLGLNKPHKNIVLGKGTCNGVDVHRFTYRDGFKENDVRVVGFVGRISKDKGIAELIQAWKILKRANAKIKLLLVGPIDERDPIENDLLEYINQETSIDFAGEVSDVTYYYNKMDLFVLPSFREGFPTVTLEASASRLPVITSRATGCIDSIIENRTGKFVEINGVDIAQAIQSYLDNPSLMVEHGINGESFVKNHFSEEIVYPLIEKHVFD</sequence>
<organism evidence="3 4">
    <name type="scientific">Sphingobacterium zeae</name>
    <dbReference type="NCBI Taxonomy" id="1776859"/>
    <lineage>
        <taxon>Bacteria</taxon>
        <taxon>Pseudomonadati</taxon>
        <taxon>Bacteroidota</taxon>
        <taxon>Sphingobacteriia</taxon>
        <taxon>Sphingobacteriales</taxon>
        <taxon>Sphingobacteriaceae</taxon>
        <taxon>Sphingobacterium</taxon>
    </lineage>
</organism>
<evidence type="ECO:0000313" key="4">
    <source>
        <dbReference type="Proteomes" id="UP001244640"/>
    </source>
</evidence>
<dbReference type="CDD" id="cd03808">
    <property type="entry name" value="GT4_CapM-like"/>
    <property type="match status" value="1"/>
</dbReference>
<name>A0ABU0U1M9_9SPHI</name>
<evidence type="ECO:0000313" key="3">
    <source>
        <dbReference type="EMBL" id="MDQ1148153.1"/>
    </source>
</evidence>